<keyword evidence="5 12" id="KW-0418">Kinase</keyword>
<dbReference type="Gene3D" id="1.10.287.130">
    <property type="match status" value="1"/>
</dbReference>
<dbReference type="Gene3D" id="3.30.565.10">
    <property type="entry name" value="Histidine kinase-like ATPase, C-terminal domain"/>
    <property type="match status" value="1"/>
</dbReference>
<evidence type="ECO:0000256" key="7">
    <source>
        <dbReference type="SAM" id="Coils"/>
    </source>
</evidence>
<dbReference type="InterPro" id="IPR003594">
    <property type="entry name" value="HATPase_dom"/>
</dbReference>
<comment type="caution">
    <text evidence="12">The sequence shown here is derived from an EMBL/GenBank/DDBJ whole genome shotgun (WGS) entry which is preliminary data.</text>
</comment>
<dbReference type="Pfam" id="PF00512">
    <property type="entry name" value="HisKA"/>
    <property type="match status" value="1"/>
</dbReference>
<dbReference type="InterPro" id="IPR013767">
    <property type="entry name" value="PAS_fold"/>
</dbReference>
<keyword evidence="13" id="KW-1185">Reference proteome</keyword>
<evidence type="ECO:0000259" key="9">
    <source>
        <dbReference type="PROSITE" id="PS50109"/>
    </source>
</evidence>
<dbReference type="EC" id="2.7.13.3" evidence="2"/>
<dbReference type="SUPFAM" id="SSF55874">
    <property type="entry name" value="ATPase domain of HSP90 chaperone/DNA topoisomerase II/histidine kinase"/>
    <property type="match status" value="1"/>
</dbReference>
<feature type="transmembrane region" description="Helical" evidence="8">
    <location>
        <begin position="374"/>
        <end position="395"/>
    </location>
</feature>
<dbReference type="GO" id="GO:0030295">
    <property type="term" value="F:protein kinase activator activity"/>
    <property type="evidence" value="ECO:0007669"/>
    <property type="project" value="TreeGrafter"/>
</dbReference>
<keyword evidence="7" id="KW-0175">Coiled coil</keyword>
<dbReference type="FunFam" id="1.10.287.130:FF:000070">
    <property type="entry name" value="Histidine kinase sensor protein"/>
    <property type="match status" value="1"/>
</dbReference>
<dbReference type="CDD" id="cd00130">
    <property type="entry name" value="PAS"/>
    <property type="match status" value="1"/>
</dbReference>
<dbReference type="PANTHER" id="PTHR42878:SF15">
    <property type="entry name" value="BACTERIOPHYTOCHROME"/>
    <property type="match status" value="1"/>
</dbReference>
<dbReference type="InterPro" id="IPR050351">
    <property type="entry name" value="BphY/WalK/GraS-like"/>
</dbReference>
<evidence type="ECO:0000256" key="3">
    <source>
        <dbReference type="ARBA" id="ARBA00022553"/>
    </source>
</evidence>
<feature type="domain" description="PAC" evidence="11">
    <location>
        <begin position="482"/>
        <end position="537"/>
    </location>
</feature>
<dbReference type="Gene3D" id="3.30.450.20">
    <property type="entry name" value="PAS domain"/>
    <property type="match status" value="1"/>
</dbReference>
<dbReference type="SUPFAM" id="SSF55785">
    <property type="entry name" value="PYP-like sensor domain (PAS domain)"/>
    <property type="match status" value="1"/>
</dbReference>
<keyword evidence="8" id="KW-0812">Transmembrane</keyword>
<evidence type="ECO:0000256" key="4">
    <source>
        <dbReference type="ARBA" id="ARBA00022679"/>
    </source>
</evidence>
<evidence type="ECO:0000256" key="6">
    <source>
        <dbReference type="ARBA" id="ARBA00023136"/>
    </source>
</evidence>
<dbReference type="SMART" id="SM00388">
    <property type="entry name" value="HisKA"/>
    <property type="match status" value="1"/>
</dbReference>
<dbReference type="PANTHER" id="PTHR42878">
    <property type="entry name" value="TWO-COMPONENT HISTIDINE KINASE"/>
    <property type="match status" value="1"/>
</dbReference>
<dbReference type="RefSeq" id="WP_039647665.1">
    <property type="nucleotide sequence ID" value="NZ_JXBL01000001.1"/>
</dbReference>
<dbReference type="InterPro" id="IPR036097">
    <property type="entry name" value="HisK_dim/P_sf"/>
</dbReference>
<dbReference type="PROSITE" id="PS50109">
    <property type="entry name" value="HIS_KIN"/>
    <property type="match status" value="1"/>
</dbReference>
<protein>
    <recommendedName>
        <fullName evidence="2">histidine kinase</fullName>
        <ecNumber evidence="2">2.7.13.3</ecNumber>
    </recommendedName>
</protein>
<dbReference type="PROSITE" id="PS50113">
    <property type="entry name" value="PAC"/>
    <property type="match status" value="1"/>
</dbReference>
<dbReference type="SMART" id="SM00086">
    <property type="entry name" value="PAC"/>
    <property type="match status" value="1"/>
</dbReference>
<reference evidence="12 13" key="1">
    <citation type="submission" date="2015-01" db="EMBL/GenBank/DDBJ databases">
        <title>Genome sequence of the anaerobic bacterium Geobacter soli GSS01, a dissimilatory Fe(III) reducer from soil.</title>
        <authorList>
            <person name="Yang G."/>
            <person name="Zhou S."/>
        </authorList>
    </citation>
    <scope>NUCLEOTIDE SEQUENCE [LARGE SCALE GENOMIC DNA]</scope>
    <source>
        <strain evidence="12 13">GSS01</strain>
    </source>
</reference>
<feature type="coiled-coil region" evidence="7">
    <location>
        <begin position="391"/>
        <end position="418"/>
    </location>
</feature>
<dbReference type="CDD" id="cd00082">
    <property type="entry name" value="HisKA"/>
    <property type="match status" value="1"/>
</dbReference>
<dbReference type="SMART" id="SM00091">
    <property type="entry name" value="PAS"/>
    <property type="match status" value="1"/>
</dbReference>
<dbReference type="FunFam" id="3.30.565.10:FF:000006">
    <property type="entry name" value="Sensor histidine kinase WalK"/>
    <property type="match status" value="1"/>
</dbReference>
<keyword evidence="8" id="KW-1133">Transmembrane helix</keyword>
<evidence type="ECO:0000256" key="5">
    <source>
        <dbReference type="ARBA" id="ARBA00022777"/>
    </source>
</evidence>
<feature type="domain" description="Histidine kinase" evidence="9">
    <location>
        <begin position="566"/>
        <end position="780"/>
    </location>
</feature>
<evidence type="ECO:0000313" key="13">
    <source>
        <dbReference type="Proteomes" id="UP000031433"/>
    </source>
</evidence>
<dbReference type="InterPro" id="IPR005467">
    <property type="entry name" value="His_kinase_dom"/>
</dbReference>
<dbReference type="Pfam" id="PF00989">
    <property type="entry name" value="PAS"/>
    <property type="match status" value="1"/>
</dbReference>
<evidence type="ECO:0000259" key="10">
    <source>
        <dbReference type="PROSITE" id="PS50112"/>
    </source>
</evidence>
<evidence type="ECO:0000256" key="2">
    <source>
        <dbReference type="ARBA" id="ARBA00012438"/>
    </source>
</evidence>
<proteinExistence type="predicted"/>
<dbReference type="Gene3D" id="3.40.50.2300">
    <property type="match status" value="2"/>
</dbReference>
<evidence type="ECO:0000313" key="12">
    <source>
        <dbReference type="EMBL" id="KIE43832.1"/>
    </source>
</evidence>
<dbReference type="AlphaFoldDB" id="A0A0C1QSE9"/>
<dbReference type="InterPro" id="IPR000014">
    <property type="entry name" value="PAS"/>
</dbReference>
<dbReference type="SUPFAM" id="SSF47384">
    <property type="entry name" value="Homodimeric domain of signal transducing histidine kinase"/>
    <property type="match status" value="1"/>
</dbReference>
<comment type="catalytic activity">
    <reaction evidence="1">
        <text>ATP + protein L-histidine = ADP + protein N-phospho-L-histidine.</text>
        <dbReference type="EC" id="2.7.13.3"/>
    </reaction>
</comment>
<dbReference type="GO" id="GO:0006355">
    <property type="term" value="P:regulation of DNA-templated transcription"/>
    <property type="evidence" value="ECO:0007669"/>
    <property type="project" value="InterPro"/>
</dbReference>
<gene>
    <name evidence="12" type="ORF">SE37_14960</name>
</gene>
<dbReference type="GO" id="GO:0016020">
    <property type="term" value="C:membrane"/>
    <property type="evidence" value="ECO:0007669"/>
    <property type="project" value="UniProtKB-SubCell"/>
</dbReference>
<keyword evidence="4" id="KW-0808">Transferase</keyword>
<name>A0A0C1QSE9_9BACT</name>
<dbReference type="SMART" id="SM00387">
    <property type="entry name" value="HATPase_c"/>
    <property type="match status" value="1"/>
</dbReference>
<sequence length="795" mass="88897">MILTAANRFPGLRSLRAYLERSWASLRRPSAPVLAVLALLLALSPAQTAHASAPGSLLGRILVLHSYHPGFTWTSEETAGIMAAFRKADPDADPFVEYLDAKRYGGPAYERLLTDLFRHKYAGTDLQVVVATDNAAFDFAANHRAEIFPQAAIVFCGLNGFSDSTLAGRTNITGVVEETDPLRTITLALSLHPDRRRVVVISDTTETGRVIADGVRQAMGHYRARASIEIIQNVTMTELATAVERLGNDSLIVLGAFNRDRQGRSFTYEEVLRFVHDRTNVPIYGLWTFQLGKGIVGGSLLSGRQQGEAAGRMALRILRGERPETIGIDRAVPPVLRFDYRELERFGINRDSLPAGSEIVNEPNRPLHTYRRELAIAAAAFLVLCGIIALLVAMLRQRTLLERRLRTSEQEYRQLVQNANSIILRFDTGGNITYANEFAEGFFGYPATELVGKNVVGTITPERESTGRDLAVMVGEVCGNPDRYTHNVNENILRNGERVWISWANKPLTDERGNLREILSIGNDITHLKEVQEEILRLNVALEERVRERTAQLESSNRELESFCYSVSHDLRAPLRHINSYSRILLEDYLHLLDEQGQHFLQRLQAASHRMGQLIDDLLELSRVSRAEMECERVDLTELARGVIEDLREGDDGRNIDVRITEGMTAWGDRRLLLLVLQNLIGNAWKYSSKRERAVIEVAVERRNGRDVFLVRDNGVGFDMAFADKLFGAFQRLHSPVEFEGTGIGLATVQRIIHRHGGDIWADAEPDRGAAFFFTLPPEQCPPGRDASPPPPEGT</sequence>
<organism evidence="12 13">
    <name type="scientific">Geobacter soli</name>
    <dbReference type="NCBI Taxonomy" id="1510391"/>
    <lineage>
        <taxon>Bacteria</taxon>
        <taxon>Pseudomonadati</taxon>
        <taxon>Thermodesulfobacteriota</taxon>
        <taxon>Desulfuromonadia</taxon>
        <taxon>Geobacterales</taxon>
        <taxon>Geobacteraceae</taxon>
        <taxon>Geobacter</taxon>
    </lineage>
</organism>
<dbReference type="GO" id="GO:0007234">
    <property type="term" value="P:osmosensory signaling via phosphorelay pathway"/>
    <property type="evidence" value="ECO:0007669"/>
    <property type="project" value="TreeGrafter"/>
</dbReference>
<dbReference type="NCBIfam" id="TIGR00229">
    <property type="entry name" value="sensory_box"/>
    <property type="match status" value="1"/>
</dbReference>
<evidence type="ECO:0000256" key="8">
    <source>
        <dbReference type="SAM" id="Phobius"/>
    </source>
</evidence>
<dbReference type="InterPro" id="IPR000700">
    <property type="entry name" value="PAS-assoc_C"/>
</dbReference>
<dbReference type="InterPro" id="IPR004358">
    <property type="entry name" value="Sig_transdc_His_kin-like_C"/>
</dbReference>
<keyword evidence="6 8" id="KW-0472">Membrane</keyword>
<feature type="coiled-coil region" evidence="7">
    <location>
        <begin position="528"/>
        <end position="559"/>
    </location>
</feature>
<evidence type="ECO:0000259" key="11">
    <source>
        <dbReference type="PROSITE" id="PS50113"/>
    </source>
</evidence>
<dbReference type="InterPro" id="IPR001610">
    <property type="entry name" value="PAC"/>
</dbReference>
<dbReference type="InterPro" id="IPR036890">
    <property type="entry name" value="HATPase_C_sf"/>
</dbReference>
<dbReference type="PROSITE" id="PS50112">
    <property type="entry name" value="PAS"/>
    <property type="match status" value="1"/>
</dbReference>
<accession>A0A0C1QSE9</accession>
<dbReference type="InterPro" id="IPR035965">
    <property type="entry name" value="PAS-like_dom_sf"/>
</dbReference>
<dbReference type="PRINTS" id="PR00344">
    <property type="entry name" value="BCTRLSENSOR"/>
</dbReference>
<dbReference type="InterPro" id="IPR003661">
    <property type="entry name" value="HisK_dim/P_dom"/>
</dbReference>
<dbReference type="GO" id="GO:0000156">
    <property type="term" value="F:phosphorelay response regulator activity"/>
    <property type="evidence" value="ECO:0007669"/>
    <property type="project" value="TreeGrafter"/>
</dbReference>
<evidence type="ECO:0000256" key="1">
    <source>
        <dbReference type="ARBA" id="ARBA00000085"/>
    </source>
</evidence>
<dbReference type="GO" id="GO:0000155">
    <property type="term" value="F:phosphorelay sensor kinase activity"/>
    <property type="evidence" value="ECO:0007669"/>
    <property type="project" value="InterPro"/>
</dbReference>
<dbReference type="Proteomes" id="UP000031433">
    <property type="component" value="Unassembled WGS sequence"/>
</dbReference>
<dbReference type="EMBL" id="JXBL01000001">
    <property type="protein sequence ID" value="KIE43832.1"/>
    <property type="molecule type" value="Genomic_DNA"/>
</dbReference>
<keyword evidence="3" id="KW-0597">Phosphoprotein</keyword>
<dbReference type="Pfam" id="PF02518">
    <property type="entry name" value="HATPase_c"/>
    <property type="match status" value="1"/>
</dbReference>
<feature type="domain" description="PAS" evidence="10">
    <location>
        <begin position="408"/>
        <end position="462"/>
    </location>
</feature>